<reference evidence="2" key="1">
    <citation type="submission" date="2016-07" db="EMBL/GenBank/DDBJ databases">
        <authorList>
            <person name="Florea S."/>
            <person name="Webb J.S."/>
            <person name="Jaromczyk J."/>
            <person name="Schardl C.L."/>
        </authorList>
    </citation>
    <scope>NUCLEOTIDE SEQUENCE [LARGE SCALE GENOMIC DNA]</scope>
    <source>
        <strain evidence="2">MV-1</strain>
    </source>
</reference>
<evidence type="ECO:0000313" key="2">
    <source>
        <dbReference type="Proteomes" id="UP000095347"/>
    </source>
</evidence>
<keyword evidence="2" id="KW-1185">Reference proteome</keyword>
<dbReference type="STRING" id="28181.BEN30_05670"/>
<dbReference type="PROSITE" id="PS51257">
    <property type="entry name" value="PROKAR_LIPOPROTEIN"/>
    <property type="match status" value="1"/>
</dbReference>
<protein>
    <submittedName>
        <fullName evidence="1">Uncharacterized protein</fullName>
    </submittedName>
</protein>
<sequence length="74" mass="7926">MKIKHCPDCTSGWRYADDLPAGHSHAHAHGLVSCPTCHGEGRVIEHDEHSVSASGRESAFANVALVFSMSRAQA</sequence>
<dbReference type="AlphaFoldDB" id="A0A1E5QA84"/>
<gene>
    <name evidence="1" type="ORF">BEN30_05670</name>
</gene>
<dbReference type="Proteomes" id="UP000095347">
    <property type="component" value="Unassembled WGS sequence"/>
</dbReference>
<name>A0A1E5QA84_9PROT</name>
<proteinExistence type="predicted"/>
<accession>A0A1E5QA84</accession>
<organism evidence="1 2">
    <name type="scientific">Magnetovibrio blakemorei</name>
    <dbReference type="NCBI Taxonomy" id="28181"/>
    <lineage>
        <taxon>Bacteria</taxon>
        <taxon>Pseudomonadati</taxon>
        <taxon>Pseudomonadota</taxon>
        <taxon>Alphaproteobacteria</taxon>
        <taxon>Rhodospirillales</taxon>
        <taxon>Magnetovibrionaceae</taxon>
        <taxon>Magnetovibrio</taxon>
    </lineage>
</organism>
<dbReference type="EMBL" id="MCGG01000011">
    <property type="protein sequence ID" value="OEJ68698.1"/>
    <property type="molecule type" value="Genomic_DNA"/>
</dbReference>
<evidence type="ECO:0000313" key="1">
    <source>
        <dbReference type="EMBL" id="OEJ68698.1"/>
    </source>
</evidence>
<comment type="caution">
    <text evidence="1">The sequence shown here is derived from an EMBL/GenBank/DDBJ whole genome shotgun (WGS) entry which is preliminary data.</text>
</comment>